<keyword evidence="8" id="KW-1185">Reference proteome</keyword>
<protein>
    <submittedName>
        <fullName evidence="7">Mono/diheme cytochrome c family protein</fullName>
    </submittedName>
</protein>
<dbReference type="RefSeq" id="WP_310089799.1">
    <property type="nucleotide sequence ID" value="NZ_JAVDTT010000001.1"/>
</dbReference>
<dbReference type="Proteomes" id="UP001254759">
    <property type="component" value="Unassembled WGS sequence"/>
</dbReference>
<evidence type="ECO:0000256" key="4">
    <source>
        <dbReference type="PROSITE-ProRule" id="PRU00433"/>
    </source>
</evidence>
<dbReference type="Gene3D" id="1.10.760.10">
    <property type="entry name" value="Cytochrome c-like domain"/>
    <property type="match status" value="1"/>
</dbReference>
<dbReference type="EMBL" id="JAVDTT010000001">
    <property type="protein sequence ID" value="MDR6839989.1"/>
    <property type="molecule type" value="Genomic_DNA"/>
</dbReference>
<keyword evidence="1 4" id="KW-0349">Heme</keyword>
<keyword evidence="2 4" id="KW-0479">Metal-binding</keyword>
<organism evidence="7 8">
    <name type="scientific">Pseudoxanthomonas sacheonensis</name>
    <dbReference type="NCBI Taxonomy" id="443615"/>
    <lineage>
        <taxon>Bacteria</taxon>
        <taxon>Pseudomonadati</taxon>
        <taxon>Pseudomonadota</taxon>
        <taxon>Gammaproteobacteria</taxon>
        <taxon>Lysobacterales</taxon>
        <taxon>Lysobacteraceae</taxon>
        <taxon>Pseudoxanthomonas</taxon>
    </lineage>
</organism>
<feature type="domain" description="Cytochrome c" evidence="6">
    <location>
        <begin position="33"/>
        <end position="136"/>
    </location>
</feature>
<dbReference type="InterPro" id="IPR036909">
    <property type="entry name" value="Cyt_c-like_dom_sf"/>
</dbReference>
<dbReference type="InterPro" id="IPR009056">
    <property type="entry name" value="Cyt_c-like_dom"/>
</dbReference>
<evidence type="ECO:0000256" key="1">
    <source>
        <dbReference type="ARBA" id="ARBA00022617"/>
    </source>
</evidence>
<evidence type="ECO:0000313" key="8">
    <source>
        <dbReference type="Proteomes" id="UP001254759"/>
    </source>
</evidence>
<dbReference type="PROSITE" id="PS51007">
    <property type="entry name" value="CYTC"/>
    <property type="match status" value="1"/>
</dbReference>
<comment type="caution">
    <text evidence="7">The sequence shown here is derived from an EMBL/GenBank/DDBJ whole genome shotgun (WGS) entry which is preliminary data.</text>
</comment>
<sequence>MQTRRFLLLSLFSLLAACQPAAAPKAIVEPATDLLAKGEYLVKVGGCNDCHTPGYAPSGGKLPKEQWLTGSDQGFMGPWGTTYASNLRLNLSKMSEAEWLAYSGAFHTRPPMPDFTVRELSEEDRRALYRFIAALGPAGQASPAYLPPGQQPPPPYFQLVLPAAPADGAKPDAQAVKTASLP</sequence>
<evidence type="ECO:0000256" key="2">
    <source>
        <dbReference type="ARBA" id="ARBA00022723"/>
    </source>
</evidence>
<evidence type="ECO:0000259" key="6">
    <source>
        <dbReference type="PROSITE" id="PS51007"/>
    </source>
</evidence>
<dbReference type="PROSITE" id="PS51257">
    <property type="entry name" value="PROKAR_LIPOPROTEIN"/>
    <property type="match status" value="1"/>
</dbReference>
<accession>A0ABU1RPF4</accession>
<evidence type="ECO:0000256" key="3">
    <source>
        <dbReference type="ARBA" id="ARBA00023004"/>
    </source>
</evidence>
<reference evidence="7 8" key="1">
    <citation type="submission" date="2023-07" db="EMBL/GenBank/DDBJ databases">
        <title>Sorghum-associated microbial communities from plants grown in Nebraska, USA.</title>
        <authorList>
            <person name="Schachtman D."/>
        </authorList>
    </citation>
    <scope>NUCLEOTIDE SEQUENCE [LARGE SCALE GENOMIC DNA]</scope>
    <source>
        <strain evidence="7 8">BE107</strain>
    </source>
</reference>
<feature type="chain" id="PRO_5046745833" evidence="5">
    <location>
        <begin position="23"/>
        <end position="182"/>
    </location>
</feature>
<name>A0ABU1RPF4_9GAMM</name>
<evidence type="ECO:0000256" key="5">
    <source>
        <dbReference type="SAM" id="SignalP"/>
    </source>
</evidence>
<gene>
    <name evidence="7" type="ORF">J2W94_000253</name>
</gene>
<feature type="signal peptide" evidence="5">
    <location>
        <begin position="1"/>
        <end position="22"/>
    </location>
</feature>
<dbReference type="SUPFAM" id="SSF46626">
    <property type="entry name" value="Cytochrome c"/>
    <property type="match status" value="1"/>
</dbReference>
<keyword evidence="3 4" id="KW-0408">Iron</keyword>
<keyword evidence="5" id="KW-0732">Signal</keyword>
<evidence type="ECO:0000313" key="7">
    <source>
        <dbReference type="EMBL" id="MDR6839989.1"/>
    </source>
</evidence>
<proteinExistence type="predicted"/>